<evidence type="ECO:0000256" key="5">
    <source>
        <dbReference type="ARBA" id="ARBA00023004"/>
    </source>
</evidence>
<dbReference type="InterPro" id="IPR009056">
    <property type="entry name" value="Cyt_c-like_dom"/>
</dbReference>
<dbReference type="SUPFAM" id="SSF46626">
    <property type="entry name" value="Cytochrome c"/>
    <property type="match status" value="1"/>
</dbReference>
<dbReference type="PRINTS" id="PR00604">
    <property type="entry name" value="CYTCHRMECIAB"/>
</dbReference>
<evidence type="ECO:0000256" key="1">
    <source>
        <dbReference type="ARBA" id="ARBA00022448"/>
    </source>
</evidence>
<dbReference type="PROSITE" id="PS51007">
    <property type="entry name" value="CYTC"/>
    <property type="match status" value="1"/>
</dbReference>
<feature type="signal peptide" evidence="8">
    <location>
        <begin position="1"/>
        <end position="22"/>
    </location>
</feature>
<evidence type="ECO:0000256" key="6">
    <source>
        <dbReference type="PROSITE-ProRule" id="PRU00433"/>
    </source>
</evidence>
<feature type="region of interest" description="Disordered" evidence="7">
    <location>
        <begin position="23"/>
        <end position="50"/>
    </location>
</feature>
<dbReference type="PANTHER" id="PTHR11961">
    <property type="entry name" value="CYTOCHROME C"/>
    <property type="match status" value="1"/>
</dbReference>
<name>A0ABY8FSD8_9SPHN</name>
<sequence length="157" mass="15972">MQKKIMCLALTCLLAACGSEQSGGDDGAAPAPTAASGEDGGSADSSGAVATAADTAARPAALAQCIACHTFEEGGPDRIGPNLWDVHGKPAGSKEAFAYSTAIKESGFVWDDATLDSYLANPRQSLPGGKMSYGGMRDETARKEVIAYLATLKSDAP</sequence>
<dbReference type="RefSeq" id="WP_278015102.1">
    <property type="nucleotide sequence ID" value="NZ_CP121106.1"/>
</dbReference>
<dbReference type="InterPro" id="IPR002327">
    <property type="entry name" value="Cyt_c_1A/1B"/>
</dbReference>
<keyword evidence="1" id="KW-0813">Transport</keyword>
<keyword evidence="3 6" id="KW-0479">Metal-binding</keyword>
<dbReference type="InterPro" id="IPR036909">
    <property type="entry name" value="Cyt_c-like_dom_sf"/>
</dbReference>
<evidence type="ECO:0000256" key="7">
    <source>
        <dbReference type="SAM" id="MobiDB-lite"/>
    </source>
</evidence>
<feature type="compositionally biased region" description="Low complexity" evidence="7">
    <location>
        <begin position="27"/>
        <end position="50"/>
    </location>
</feature>
<dbReference type="Proteomes" id="UP001215827">
    <property type="component" value="Chromosome"/>
</dbReference>
<keyword evidence="5 6" id="KW-0408">Iron</keyword>
<dbReference type="PROSITE" id="PS51257">
    <property type="entry name" value="PROKAR_LIPOPROTEIN"/>
    <property type="match status" value="1"/>
</dbReference>
<organism evidence="10 11">
    <name type="scientific">Altererythrobacter arenosus</name>
    <dbReference type="NCBI Taxonomy" id="3032592"/>
    <lineage>
        <taxon>Bacteria</taxon>
        <taxon>Pseudomonadati</taxon>
        <taxon>Pseudomonadota</taxon>
        <taxon>Alphaproteobacteria</taxon>
        <taxon>Sphingomonadales</taxon>
        <taxon>Erythrobacteraceae</taxon>
        <taxon>Altererythrobacter</taxon>
    </lineage>
</organism>
<dbReference type="EMBL" id="CP121106">
    <property type="protein sequence ID" value="WFL76336.1"/>
    <property type="molecule type" value="Genomic_DNA"/>
</dbReference>
<evidence type="ECO:0000313" key="11">
    <source>
        <dbReference type="Proteomes" id="UP001215827"/>
    </source>
</evidence>
<keyword evidence="4" id="KW-0249">Electron transport</keyword>
<reference evidence="10 11" key="1">
    <citation type="submission" date="2023-03" db="EMBL/GenBank/DDBJ databases">
        <title>Altererythrobacter sp. CAU 1644 isolated from sand.</title>
        <authorList>
            <person name="Kim W."/>
        </authorList>
    </citation>
    <scope>NUCLEOTIDE SEQUENCE [LARGE SCALE GENOMIC DNA]</scope>
    <source>
        <strain evidence="10 11">CAU 1644</strain>
    </source>
</reference>
<evidence type="ECO:0000259" key="9">
    <source>
        <dbReference type="PROSITE" id="PS51007"/>
    </source>
</evidence>
<evidence type="ECO:0000256" key="2">
    <source>
        <dbReference type="ARBA" id="ARBA00022617"/>
    </source>
</evidence>
<dbReference type="Gene3D" id="1.10.760.10">
    <property type="entry name" value="Cytochrome c-like domain"/>
    <property type="match status" value="1"/>
</dbReference>
<feature type="domain" description="Cytochrome c" evidence="9">
    <location>
        <begin position="53"/>
        <end position="153"/>
    </location>
</feature>
<evidence type="ECO:0000256" key="4">
    <source>
        <dbReference type="ARBA" id="ARBA00022982"/>
    </source>
</evidence>
<protein>
    <submittedName>
        <fullName evidence="10">C-type cytochrome</fullName>
    </submittedName>
</protein>
<gene>
    <name evidence="10" type="ORF">P7228_10035</name>
</gene>
<accession>A0ABY8FSD8</accession>
<evidence type="ECO:0000313" key="10">
    <source>
        <dbReference type="EMBL" id="WFL76336.1"/>
    </source>
</evidence>
<keyword evidence="8" id="KW-0732">Signal</keyword>
<evidence type="ECO:0000256" key="8">
    <source>
        <dbReference type="SAM" id="SignalP"/>
    </source>
</evidence>
<feature type="chain" id="PRO_5045111787" evidence="8">
    <location>
        <begin position="23"/>
        <end position="157"/>
    </location>
</feature>
<proteinExistence type="predicted"/>
<keyword evidence="11" id="KW-1185">Reference proteome</keyword>
<keyword evidence="2 6" id="KW-0349">Heme</keyword>
<evidence type="ECO:0000256" key="3">
    <source>
        <dbReference type="ARBA" id="ARBA00022723"/>
    </source>
</evidence>